<keyword evidence="7" id="KW-0325">Glycoprotein</keyword>
<dbReference type="CDD" id="cd07061">
    <property type="entry name" value="HP_HAP_like"/>
    <property type="match status" value="1"/>
</dbReference>
<keyword evidence="10" id="KW-1185">Reference proteome</keyword>
<proteinExistence type="inferred from homology"/>
<keyword evidence="6" id="KW-1015">Disulfide bond</keyword>
<accession>A0ABD2X3Q4</accession>
<reference evidence="9 10" key="1">
    <citation type="journal article" date="2024" name="bioRxiv">
        <title>A reference genome for Trichogramma kaykai: A tiny desert-dwelling parasitoid wasp with competing sex-ratio distorters.</title>
        <authorList>
            <person name="Culotta J."/>
            <person name="Lindsey A.R."/>
        </authorList>
    </citation>
    <scope>NUCLEOTIDE SEQUENCE [LARGE SCALE GENOMIC DNA]</scope>
    <source>
        <strain evidence="9 10">KSX58</strain>
    </source>
</reference>
<protein>
    <recommendedName>
        <fullName evidence="3">acid phosphatase</fullName>
        <ecNumber evidence="3">3.1.3.2</ecNumber>
    </recommendedName>
</protein>
<feature type="chain" id="PRO_5044747167" description="acid phosphatase" evidence="8">
    <location>
        <begin position="22"/>
        <end position="370"/>
    </location>
</feature>
<keyword evidence="5" id="KW-0378">Hydrolase</keyword>
<dbReference type="Proteomes" id="UP001627154">
    <property type="component" value="Unassembled WGS sequence"/>
</dbReference>
<dbReference type="GO" id="GO:0003993">
    <property type="term" value="F:acid phosphatase activity"/>
    <property type="evidence" value="ECO:0007669"/>
    <property type="project" value="UniProtKB-EC"/>
</dbReference>
<evidence type="ECO:0000256" key="4">
    <source>
        <dbReference type="ARBA" id="ARBA00022729"/>
    </source>
</evidence>
<gene>
    <name evidence="9" type="ORF">TKK_007245</name>
</gene>
<organism evidence="9 10">
    <name type="scientific">Trichogramma kaykai</name>
    <dbReference type="NCBI Taxonomy" id="54128"/>
    <lineage>
        <taxon>Eukaryota</taxon>
        <taxon>Metazoa</taxon>
        <taxon>Ecdysozoa</taxon>
        <taxon>Arthropoda</taxon>
        <taxon>Hexapoda</taxon>
        <taxon>Insecta</taxon>
        <taxon>Pterygota</taxon>
        <taxon>Neoptera</taxon>
        <taxon>Endopterygota</taxon>
        <taxon>Hymenoptera</taxon>
        <taxon>Apocrita</taxon>
        <taxon>Proctotrupomorpha</taxon>
        <taxon>Chalcidoidea</taxon>
        <taxon>Trichogrammatidae</taxon>
        <taxon>Trichogramma</taxon>
    </lineage>
</organism>
<dbReference type="PANTHER" id="PTHR11567:SF211">
    <property type="entry name" value="PROSTATIC ACID PHOSPHATASE"/>
    <property type="match status" value="1"/>
</dbReference>
<dbReference type="PROSITE" id="PS00616">
    <property type="entry name" value="HIS_ACID_PHOSPHAT_1"/>
    <property type="match status" value="1"/>
</dbReference>
<dbReference type="Pfam" id="PF00328">
    <property type="entry name" value="His_Phos_2"/>
    <property type="match status" value="1"/>
</dbReference>
<evidence type="ECO:0000313" key="9">
    <source>
        <dbReference type="EMBL" id="KAL3399389.1"/>
    </source>
</evidence>
<comment type="caution">
    <text evidence="9">The sequence shown here is derived from an EMBL/GenBank/DDBJ whole genome shotgun (WGS) entry which is preliminary data.</text>
</comment>
<evidence type="ECO:0000256" key="3">
    <source>
        <dbReference type="ARBA" id="ARBA00012646"/>
    </source>
</evidence>
<feature type="signal peptide" evidence="8">
    <location>
        <begin position="1"/>
        <end position="21"/>
    </location>
</feature>
<comment type="catalytic activity">
    <reaction evidence="1">
        <text>a phosphate monoester + H2O = an alcohol + phosphate</text>
        <dbReference type="Rhea" id="RHEA:15017"/>
        <dbReference type="ChEBI" id="CHEBI:15377"/>
        <dbReference type="ChEBI" id="CHEBI:30879"/>
        <dbReference type="ChEBI" id="CHEBI:43474"/>
        <dbReference type="ChEBI" id="CHEBI:67140"/>
        <dbReference type="EC" id="3.1.3.2"/>
    </reaction>
</comment>
<comment type="similarity">
    <text evidence="2">Belongs to the histidine acid phosphatase family.</text>
</comment>
<keyword evidence="4 8" id="KW-0732">Signal</keyword>
<evidence type="ECO:0000256" key="7">
    <source>
        <dbReference type="ARBA" id="ARBA00023180"/>
    </source>
</evidence>
<dbReference type="AlphaFoldDB" id="A0ABD2X3Q4"/>
<evidence type="ECO:0000256" key="6">
    <source>
        <dbReference type="ARBA" id="ARBA00023157"/>
    </source>
</evidence>
<sequence>MQFLQWLIICLLALHFTVVYSFNLKSISVIFRHGDRTPKKSEIYPLDPHKNYIKSLGYGKLTNEGKNREYQLGVSLKRRYGAMLGDDYDTTNIHAISTDYDRTKMSLLLLLAGFFPPRKDQVWNKNLNWQPIPIAVSTADDGKPNYWNSDLCPKFGAELKRIQSSAEYQKNVRKFDKLKKELSRLTGREIKDLYSMYKLYHLFYAERAMNLKLPDWADYYYPNGPLKDVALFIYKTYSYNDVLKKLNGGLFMGEVLKAVSKQINESHETLRDKKIDSPKVFLYSAHASNVAAILQTLNVWNNDLPNYGSAVVLELYKKRSRYYVKILFNPGIPMKFRTLVLPGCPEYCPWEDFLKMTKKVLPDDNDRCSI</sequence>
<evidence type="ECO:0000256" key="8">
    <source>
        <dbReference type="SAM" id="SignalP"/>
    </source>
</evidence>
<dbReference type="EC" id="3.1.3.2" evidence="3"/>
<evidence type="ECO:0000256" key="1">
    <source>
        <dbReference type="ARBA" id="ARBA00000032"/>
    </source>
</evidence>
<evidence type="ECO:0000313" key="10">
    <source>
        <dbReference type="Proteomes" id="UP001627154"/>
    </source>
</evidence>
<dbReference type="InterPro" id="IPR000560">
    <property type="entry name" value="His_Pase_clade-2"/>
</dbReference>
<evidence type="ECO:0000256" key="2">
    <source>
        <dbReference type="ARBA" id="ARBA00005375"/>
    </source>
</evidence>
<dbReference type="PANTHER" id="PTHR11567">
    <property type="entry name" value="ACID PHOSPHATASE-RELATED"/>
    <property type="match status" value="1"/>
</dbReference>
<dbReference type="EMBL" id="JBJJXI010000056">
    <property type="protein sequence ID" value="KAL3399389.1"/>
    <property type="molecule type" value="Genomic_DNA"/>
</dbReference>
<dbReference type="InterPro" id="IPR029033">
    <property type="entry name" value="His_PPase_superfam"/>
</dbReference>
<name>A0ABD2X3Q4_9HYME</name>
<dbReference type="InterPro" id="IPR033379">
    <property type="entry name" value="Acid_Pase_AS"/>
</dbReference>
<dbReference type="Gene3D" id="3.40.50.1240">
    <property type="entry name" value="Phosphoglycerate mutase-like"/>
    <property type="match status" value="1"/>
</dbReference>
<dbReference type="SUPFAM" id="SSF53254">
    <property type="entry name" value="Phosphoglycerate mutase-like"/>
    <property type="match status" value="1"/>
</dbReference>
<evidence type="ECO:0000256" key="5">
    <source>
        <dbReference type="ARBA" id="ARBA00022801"/>
    </source>
</evidence>
<dbReference type="InterPro" id="IPR050645">
    <property type="entry name" value="Histidine_acid_phosphatase"/>
</dbReference>